<dbReference type="Pfam" id="PF03725">
    <property type="entry name" value="RNase_PH_C"/>
    <property type="match status" value="1"/>
</dbReference>
<protein>
    <recommendedName>
        <fullName evidence="9">Ribosomal RNA-processing protein 43</fullName>
    </recommendedName>
</protein>
<dbReference type="InterPro" id="IPR020568">
    <property type="entry name" value="Ribosomal_Su5_D2-typ_SF"/>
</dbReference>
<comment type="subcellular location">
    <subcellularLocation>
        <location evidence="1">Cytoplasm</location>
    </subcellularLocation>
    <subcellularLocation>
        <location evidence="2">Nucleus</location>
        <location evidence="2">Nucleolus</location>
    </subcellularLocation>
</comment>
<evidence type="ECO:0000256" key="5">
    <source>
        <dbReference type="ARBA" id="ARBA00022552"/>
    </source>
</evidence>
<dbReference type="GO" id="GO:0005730">
    <property type="term" value="C:nucleolus"/>
    <property type="evidence" value="ECO:0007669"/>
    <property type="project" value="UniProtKB-SubCell"/>
</dbReference>
<dbReference type="GO" id="GO:0034475">
    <property type="term" value="P:U4 snRNA 3'-end processing"/>
    <property type="evidence" value="ECO:0007669"/>
    <property type="project" value="TreeGrafter"/>
</dbReference>
<evidence type="ECO:0000256" key="1">
    <source>
        <dbReference type="ARBA" id="ARBA00004496"/>
    </source>
</evidence>
<evidence type="ECO:0000313" key="12">
    <source>
        <dbReference type="EMBL" id="KAI0501828.1"/>
    </source>
</evidence>
<dbReference type="InterPro" id="IPR001247">
    <property type="entry name" value="ExoRNase_PH_dom1"/>
</dbReference>
<evidence type="ECO:0000256" key="9">
    <source>
        <dbReference type="ARBA" id="ARBA00030617"/>
    </source>
</evidence>
<dbReference type="GO" id="GO:0034473">
    <property type="term" value="P:U1 snRNA 3'-end processing"/>
    <property type="evidence" value="ECO:0007669"/>
    <property type="project" value="TreeGrafter"/>
</dbReference>
<accession>A0A8T3B0Z8</accession>
<dbReference type="FunFam" id="3.30.230.70:FF:000018">
    <property type="entry name" value="Exosome complex exonuclease RRP43"/>
    <property type="match status" value="1"/>
</dbReference>
<dbReference type="InterPro" id="IPR033196">
    <property type="entry name" value="Rrp43"/>
</dbReference>
<dbReference type="InterPro" id="IPR050590">
    <property type="entry name" value="Exosome_comp_Rrp42_subfam"/>
</dbReference>
<dbReference type="GO" id="GO:0000176">
    <property type="term" value="C:nuclear exosome (RNase complex)"/>
    <property type="evidence" value="ECO:0007669"/>
    <property type="project" value="TreeGrafter"/>
</dbReference>
<evidence type="ECO:0000256" key="3">
    <source>
        <dbReference type="ARBA" id="ARBA00006678"/>
    </source>
</evidence>
<dbReference type="SMR" id="A0A8T3B0Z8"/>
<keyword evidence="4" id="KW-0963">Cytoplasm</keyword>
<dbReference type="Gene3D" id="3.30.230.70">
    <property type="entry name" value="GHMP Kinase, N-terminal domain"/>
    <property type="match status" value="1"/>
</dbReference>
<comment type="similarity">
    <text evidence="3">Belongs to the RNase PH family.</text>
</comment>
<evidence type="ECO:0000256" key="6">
    <source>
        <dbReference type="ARBA" id="ARBA00022835"/>
    </source>
</evidence>
<keyword evidence="7" id="KW-0694">RNA-binding</keyword>
<keyword evidence="5" id="KW-0698">rRNA processing</keyword>
<evidence type="ECO:0000259" key="10">
    <source>
        <dbReference type="Pfam" id="PF01138"/>
    </source>
</evidence>
<dbReference type="GO" id="GO:0016075">
    <property type="term" value="P:rRNA catabolic process"/>
    <property type="evidence" value="ECO:0007669"/>
    <property type="project" value="TreeGrafter"/>
</dbReference>
<name>A0A8T3B0Z8_DENNO</name>
<dbReference type="EMBL" id="JAGYWB010000012">
    <property type="protein sequence ID" value="KAI0501828.1"/>
    <property type="molecule type" value="Genomic_DNA"/>
</dbReference>
<feature type="domain" description="Exoribonuclease phosphorolytic" evidence="10">
    <location>
        <begin position="49"/>
        <end position="183"/>
    </location>
</feature>
<dbReference type="SUPFAM" id="SSF55666">
    <property type="entry name" value="Ribonuclease PH domain 2-like"/>
    <property type="match status" value="1"/>
</dbReference>
<keyword evidence="6" id="KW-0271">Exosome</keyword>
<reference evidence="12" key="1">
    <citation type="journal article" date="2022" name="Front. Genet.">
        <title>Chromosome-Scale Assembly of the Dendrobium nobile Genome Provides Insights Into the Molecular Mechanism of the Biosynthesis of the Medicinal Active Ingredient of Dendrobium.</title>
        <authorList>
            <person name="Xu Q."/>
            <person name="Niu S.-C."/>
            <person name="Li K.-L."/>
            <person name="Zheng P.-J."/>
            <person name="Zhang X.-J."/>
            <person name="Jia Y."/>
            <person name="Liu Y."/>
            <person name="Niu Y.-X."/>
            <person name="Yu L.-H."/>
            <person name="Chen D.-F."/>
            <person name="Zhang G.-Q."/>
        </authorList>
    </citation>
    <scope>NUCLEOTIDE SEQUENCE</scope>
    <source>
        <tissue evidence="12">Leaf</tissue>
    </source>
</reference>
<dbReference type="GO" id="GO:0035925">
    <property type="term" value="F:mRNA 3'-UTR AU-rich region binding"/>
    <property type="evidence" value="ECO:0007669"/>
    <property type="project" value="TreeGrafter"/>
</dbReference>
<evidence type="ECO:0000259" key="11">
    <source>
        <dbReference type="Pfam" id="PF03725"/>
    </source>
</evidence>
<dbReference type="GO" id="GO:0034476">
    <property type="term" value="P:U5 snRNA 3'-end processing"/>
    <property type="evidence" value="ECO:0007669"/>
    <property type="project" value="TreeGrafter"/>
</dbReference>
<evidence type="ECO:0000256" key="4">
    <source>
        <dbReference type="ARBA" id="ARBA00022490"/>
    </source>
</evidence>
<comment type="caution">
    <text evidence="12">The sequence shown here is derived from an EMBL/GenBank/DDBJ whole genome shotgun (WGS) entry which is preliminary data.</text>
</comment>
<dbReference type="SUPFAM" id="SSF54211">
    <property type="entry name" value="Ribosomal protein S5 domain 2-like"/>
    <property type="match status" value="1"/>
</dbReference>
<keyword evidence="13" id="KW-1185">Reference proteome</keyword>
<sequence length="305" mass="32897">MTSTEGYKPEPGLAAEIEVEAYRRLFPLQYYERHLAESVRPDSRALGRARDTTIALGPVTSADGSALVKIGDTTVLAAIKLEVMTPSIDSPDVGSVAVDFQMPPICSPVVRPGRPAEVAPVIAKQLSDVIMSSGMINLKELSLISGKAAWMAYLDIYCLNADGSLFDAALLSATAAFSHLQIPLVSLNDDGKLITVSEELKDKAAVEPVNKENRKLTIAVAPFSLTCIVHGKYILADPTSEEESVMDTHVTVVLDSKERLVSLYKAGGAVLLHISVVKDCIMLAKQRMEELSEILRESLSAMEVD</sequence>
<dbReference type="PANTHER" id="PTHR11097:SF9">
    <property type="entry name" value="EXOSOME COMPLEX COMPONENT RRP43"/>
    <property type="match status" value="1"/>
</dbReference>
<dbReference type="Pfam" id="PF01138">
    <property type="entry name" value="RNase_PH"/>
    <property type="match status" value="1"/>
</dbReference>
<dbReference type="InterPro" id="IPR027408">
    <property type="entry name" value="PNPase/RNase_PH_dom_sf"/>
</dbReference>
<dbReference type="PANTHER" id="PTHR11097">
    <property type="entry name" value="EXOSOME COMPLEX EXONUCLEASE RIBOSOMAL RNA PROCESSING PROTEIN"/>
    <property type="match status" value="1"/>
</dbReference>
<dbReference type="GO" id="GO:0000467">
    <property type="term" value="P:exonucleolytic trimming to generate mature 3'-end of 5.8S rRNA from tricistronic rRNA transcript (SSU-rRNA, 5.8S rRNA, LSU-rRNA)"/>
    <property type="evidence" value="ECO:0007669"/>
    <property type="project" value="TreeGrafter"/>
</dbReference>
<keyword evidence="8" id="KW-0539">Nucleus</keyword>
<dbReference type="AlphaFoldDB" id="A0A8T3B0Z8"/>
<proteinExistence type="inferred from homology"/>
<dbReference type="InterPro" id="IPR036345">
    <property type="entry name" value="ExoRNase_PH_dom2_sf"/>
</dbReference>
<evidence type="ECO:0000256" key="7">
    <source>
        <dbReference type="ARBA" id="ARBA00022884"/>
    </source>
</evidence>
<evidence type="ECO:0000256" key="2">
    <source>
        <dbReference type="ARBA" id="ARBA00004604"/>
    </source>
</evidence>
<dbReference type="GO" id="GO:0071038">
    <property type="term" value="P:TRAMP-dependent tRNA surveillance pathway"/>
    <property type="evidence" value="ECO:0007669"/>
    <property type="project" value="TreeGrafter"/>
</dbReference>
<gene>
    <name evidence="12" type="ORF">KFK09_016773</name>
</gene>
<evidence type="ECO:0000256" key="8">
    <source>
        <dbReference type="ARBA" id="ARBA00023242"/>
    </source>
</evidence>
<dbReference type="InterPro" id="IPR015847">
    <property type="entry name" value="ExoRNase_PH_dom2"/>
</dbReference>
<evidence type="ECO:0000313" key="13">
    <source>
        <dbReference type="Proteomes" id="UP000829196"/>
    </source>
</evidence>
<dbReference type="CDD" id="cd11369">
    <property type="entry name" value="RNase_PH_RRP43"/>
    <property type="match status" value="1"/>
</dbReference>
<dbReference type="OrthoDB" id="45882at2759"/>
<dbReference type="GO" id="GO:0071028">
    <property type="term" value="P:nuclear mRNA surveillance"/>
    <property type="evidence" value="ECO:0007669"/>
    <property type="project" value="TreeGrafter"/>
</dbReference>
<dbReference type="Proteomes" id="UP000829196">
    <property type="component" value="Unassembled WGS sequence"/>
</dbReference>
<organism evidence="12 13">
    <name type="scientific">Dendrobium nobile</name>
    <name type="common">Orchid</name>
    <dbReference type="NCBI Taxonomy" id="94219"/>
    <lineage>
        <taxon>Eukaryota</taxon>
        <taxon>Viridiplantae</taxon>
        <taxon>Streptophyta</taxon>
        <taxon>Embryophyta</taxon>
        <taxon>Tracheophyta</taxon>
        <taxon>Spermatophyta</taxon>
        <taxon>Magnoliopsida</taxon>
        <taxon>Liliopsida</taxon>
        <taxon>Asparagales</taxon>
        <taxon>Orchidaceae</taxon>
        <taxon>Epidendroideae</taxon>
        <taxon>Malaxideae</taxon>
        <taxon>Dendrobiinae</taxon>
        <taxon>Dendrobium</taxon>
    </lineage>
</organism>
<feature type="domain" description="Exoribonuclease phosphorolytic" evidence="11">
    <location>
        <begin position="222"/>
        <end position="286"/>
    </location>
</feature>
<dbReference type="GO" id="GO:0071035">
    <property type="term" value="P:nuclear polyadenylation-dependent rRNA catabolic process"/>
    <property type="evidence" value="ECO:0007669"/>
    <property type="project" value="TreeGrafter"/>
</dbReference>
<dbReference type="GO" id="GO:0000177">
    <property type="term" value="C:cytoplasmic exosome (RNase complex)"/>
    <property type="evidence" value="ECO:0007669"/>
    <property type="project" value="TreeGrafter"/>
</dbReference>